<keyword evidence="15" id="KW-0511">Multifunctional enzyme</keyword>
<dbReference type="InterPro" id="IPR002701">
    <property type="entry name" value="CM_II_prokaryot"/>
</dbReference>
<dbReference type="EMBL" id="PQCO01000255">
    <property type="protein sequence ID" value="PUD99515.1"/>
    <property type="molecule type" value="Genomic_DNA"/>
</dbReference>
<evidence type="ECO:0000256" key="9">
    <source>
        <dbReference type="ARBA" id="ARBA00022490"/>
    </source>
</evidence>
<dbReference type="Pfam" id="PF01842">
    <property type="entry name" value="ACT"/>
    <property type="match status" value="1"/>
</dbReference>
<evidence type="ECO:0000256" key="14">
    <source>
        <dbReference type="ARBA" id="ARBA00023239"/>
    </source>
</evidence>
<keyword evidence="11" id="KW-0057">Aromatic amino acid biosynthesis</keyword>
<dbReference type="InterPro" id="IPR008242">
    <property type="entry name" value="Chor_mutase/pphenate_deHydtase"/>
</dbReference>
<dbReference type="AlphaFoldDB" id="A0A6N4DRG0"/>
<dbReference type="SUPFAM" id="SSF55021">
    <property type="entry name" value="ACT-like"/>
    <property type="match status" value="1"/>
</dbReference>
<dbReference type="GO" id="GO:0005737">
    <property type="term" value="C:cytoplasm"/>
    <property type="evidence" value="ECO:0007669"/>
    <property type="project" value="UniProtKB-SubCell"/>
</dbReference>
<evidence type="ECO:0000256" key="16">
    <source>
        <dbReference type="ARBA" id="ARBA00031175"/>
    </source>
</evidence>
<dbReference type="InterPro" id="IPR045865">
    <property type="entry name" value="ACT-like_dom_sf"/>
</dbReference>
<dbReference type="SUPFAM" id="SSF48600">
    <property type="entry name" value="Chorismate mutase II"/>
    <property type="match status" value="1"/>
</dbReference>
<gene>
    <name evidence="24" type="ORF">C3L24_10775</name>
</gene>
<dbReference type="UniPathway" id="UPA00120">
    <property type="reaction ID" value="UER00203"/>
</dbReference>
<evidence type="ECO:0000256" key="11">
    <source>
        <dbReference type="ARBA" id="ARBA00023141"/>
    </source>
</evidence>
<reference evidence="24 25" key="1">
    <citation type="submission" date="2018-01" db="EMBL/GenBank/DDBJ databases">
        <title>Novel co-symbiosis in the lucinid bivalve Phacoides pectinatus.</title>
        <authorList>
            <person name="Lim S.J."/>
            <person name="Davis B.G."/>
            <person name="Gill D.E."/>
            <person name="Engel A.S."/>
            <person name="Anderson L.C."/>
            <person name="Campbell B.J."/>
        </authorList>
    </citation>
    <scope>NUCLEOTIDE SEQUENCE [LARGE SCALE GENOMIC DNA]</scope>
    <source>
        <strain evidence="24">N3_P5</strain>
    </source>
</reference>
<evidence type="ECO:0000256" key="8">
    <source>
        <dbReference type="ARBA" id="ARBA00014401"/>
    </source>
</evidence>
<dbReference type="InterPro" id="IPR010957">
    <property type="entry name" value="G/b/e-P-prot_chorismate_mutase"/>
</dbReference>
<evidence type="ECO:0000259" key="23">
    <source>
        <dbReference type="PROSITE" id="PS51671"/>
    </source>
</evidence>
<evidence type="ECO:0000256" key="20">
    <source>
        <dbReference type="SAM" id="Coils"/>
    </source>
</evidence>
<dbReference type="InterPro" id="IPR002912">
    <property type="entry name" value="ACT_dom"/>
</dbReference>
<dbReference type="UniPathway" id="UPA00121">
    <property type="reaction ID" value="UER00345"/>
</dbReference>
<dbReference type="SMART" id="SM00830">
    <property type="entry name" value="CM_2"/>
    <property type="match status" value="1"/>
</dbReference>
<evidence type="ECO:0000256" key="17">
    <source>
        <dbReference type="ARBA" id="ARBA00031520"/>
    </source>
</evidence>
<keyword evidence="10" id="KW-0028">Amino-acid biosynthesis</keyword>
<evidence type="ECO:0000256" key="2">
    <source>
        <dbReference type="ARBA" id="ARBA00002364"/>
    </source>
</evidence>
<dbReference type="Gene3D" id="3.30.70.260">
    <property type="match status" value="1"/>
</dbReference>
<keyword evidence="14" id="KW-0456">Lyase</keyword>
<dbReference type="EC" id="5.4.99.5" evidence="6"/>
<comment type="pathway">
    <text evidence="5">Metabolic intermediate biosynthesis; prephenate biosynthesis; prephenate from chorismate: step 1/1.</text>
</comment>
<dbReference type="PANTHER" id="PTHR21022">
    <property type="entry name" value="PREPHENATE DEHYDRATASE P PROTEIN"/>
    <property type="match status" value="1"/>
</dbReference>
<dbReference type="PROSITE" id="PS51171">
    <property type="entry name" value="PREPHENATE_DEHYDR_3"/>
    <property type="match status" value="1"/>
</dbReference>
<comment type="catalytic activity">
    <reaction evidence="1">
        <text>chorismate = prephenate</text>
        <dbReference type="Rhea" id="RHEA:13897"/>
        <dbReference type="ChEBI" id="CHEBI:29748"/>
        <dbReference type="ChEBI" id="CHEBI:29934"/>
        <dbReference type="EC" id="5.4.99.5"/>
    </reaction>
</comment>
<dbReference type="PROSITE" id="PS51168">
    <property type="entry name" value="CHORISMATE_MUT_2"/>
    <property type="match status" value="1"/>
</dbReference>
<dbReference type="Gene3D" id="3.40.190.10">
    <property type="entry name" value="Periplasmic binding protein-like II"/>
    <property type="match status" value="2"/>
</dbReference>
<evidence type="ECO:0000256" key="7">
    <source>
        <dbReference type="ARBA" id="ARBA00013147"/>
    </source>
</evidence>
<dbReference type="PROSITE" id="PS00857">
    <property type="entry name" value="PREPHENATE_DEHYDR_1"/>
    <property type="match status" value="1"/>
</dbReference>
<evidence type="ECO:0000259" key="22">
    <source>
        <dbReference type="PROSITE" id="PS51171"/>
    </source>
</evidence>
<dbReference type="PROSITE" id="PS00858">
    <property type="entry name" value="PREPHENATE_DEHYDR_2"/>
    <property type="match status" value="1"/>
</dbReference>
<dbReference type="PROSITE" id="PS51671">
    <property type="entry name" value="ACT"/>
    <property type="match status" value="1"/>
</dbReference>
<dbReference type="NCBIfam" id="TIGR01807">
    <property type="entry name" value="CM_P2"/>
    <property type="match status" value="1"/>
</dbReference>
<feature type="site" description="Essential for prephenate dehydratase activity" evidence="19">
    <location>
        <position position="261"/>
    </location>
</feature>
<keyword evidence="13" id="KW-0413">Isomerase</keyword>
<dbReference type="GO" id="GO:0004664">
    <property type="term" value="F:prephenate dehydratase activity"/>
    <property type="evidence" value="ECO:0007669"/>
    <property type="project" value="UniProtKB-EC"/>
</dbReference>
<name>A0A6N4DRG0_9GAMM</name>
<sequence>MGSEEKLQQIRERIDTLDLQIQELINQRAGLAQEVARTKLREDRDAFFYRPEREAMILRRVQKRNQGPMGNEEMARLFREIMSSCLALEMPMQVAFLGPEGTFTQAAALKHFGHSVNTIPMASISDIFREVESASVHYGVVPVENSTEGVINHTLDLFLNSPLQICGEVMLRIHHHLLSLAPDLKSVKRVYSHQQSLAQCRLWLDRNLPFAEQIDVGSNAEAARLASIEPDSAAIAGEMAAEIYKLKGLARNIEDEPDNTTRFLVIGRQRVGASGEDKTTLLCATRNVAGGLGSLLNPLARHGISMSRIESRPSRQGNWDYVFFIDIDGHRDDENIAAALKDLEREARMLKVLGSYPTAVL</sequence>
<evidence type="ECO:0000256" key="10">
    <source>
        <dbReference type="ARBA" id="ARBA00022605"/>
    </source>
</evidence>
<evidence type="ECO:0000256" key="6">
    <source>
        <dbReference type="ARBA" id="ARBA00012404"/>
    </source>
</evidence>
<proteinExistence type="predicted"/>
<evidence type="ECO:0000256" key="4">
    <source>
        <dbReference type="ARBA" id="ARBA00004741"/>
    </source>
</evidence>
<feature type="domain" description="Prephenate dehydratase" evidence="22">
    <location>
        <begin position="93"/>
        <end position="268"/>
    </location>
</feature>
<dbReference type="GO" id="GO:0004106">
    <property type="term" value="F:chorismate mutase activity"/>
    <property type="evidence" value="ECO:0007669"/>
    <property type="project" value="UniProtKB-EC"/>
</dbReference>
<evidence type="ECO:0000256" key="19">
    <source>
        <dbReference type="PIRSR" id="PIRSR001500-2"/>
    </source>
</evidence>
<evidence type="ECO:0000313" key="25">
    <source>
        <dbReference type="Proteomes" id="UP000250928"/>
    </source>
</evidence>
<comment type="function">
    <text evidence="2">Catalyzes the Claisen rearrangement of chorismate to prephenate and the decarboxylation/dehydration of prephenate to phenylpyruvate.</text>
</comment>
<evidence type="ECO:0000256" key="15">
    <source>
        <dbReference type="ARBA" id="ARBA00023268"/>
    </source>
</evidence>
<dbReference type="GO" id="GO:0009094">
    <property type="term" value="P:L-phenylalanine biosynthetic process"/>
    <property type="evidence" value="ECO:0007669"/>
    <property type="project" value="UniProtKB-UniPathway"/>
</dbReference>
<keyword evidence="20" id="KW-0175">Coiled coil</keyword>
<keyword evidence="12" id="KW-0584">Phenylalanine biosynthesis</keyword>
<dbReference type="FunFam" id="3.40.190.10:FF:000029">
    <property type="entry name" value="Chorismate mutase/Prephenate dehydratase"/>
    <property type="match status" value="1"/>
</dbReference>
<evidence type="ECO:0000256" key="18">
    <source>
        <dbReference type="ARBA" id="ARBA00047848"/>
    </source>
</evidence>
<evidence type="ECO:0000256" key="13">
    <source>
        <dbReference type="ARBA" id="ARBA00023235"/>
    </source>
</evidence>
<dbReference type="SUPFAM" id="SSF53850">
    <property type="entry name" value="Periplasmic binding protein-like II"/>
    <property type="match status" value="1"/>
</dbReference>
<dbReference type="InterPro" id="IPR036263">
    <property type="entry name" value="Chorismate_II_sf"/>
</dbReference>
<dbReference type="InterPro" id="IPR018528">
    <property type="entry name" value="Preph_deHydtase_CS"/>
</dbReference>
<dbReference type="InterPro" id="IPR036979">
    <property type="entry name" value="CM_dom_sf"/>
</dbReference>
<dbReference type="CDD" id="cd04905">
    <property type="entry name" value="ACT_CM-PDT"/>
    <property type="match status" value="1"/>
</dbReference>
<dbReference type="GO" id="GO:0046417">
    <property type="term" value="P:chorismate metabolic process"/>
    <property type="evidence" value="ECO:0007669"/>
    <property type="project" value="InterPro"/>
</dbReference>
<dbReference type="InterPro" id="IPR001086">
    <property type="entry name" value="Preph_deHydtase"/>
</dbReference>
<dbReference type="FunFam" id="3.30.70.260:FF:000012">
    <property type="entry name" value="Prephenate dehydratase"/>
    <property type="match status" value="1"/>
</dbReference>
<comment type="pathway">
    <text evidence="4">Amino-acid biosynthesis; L-phenylalanine biosynthesis; phenylpyruvate from prephenate: step 1/1.</text>
</comment>
<organism evidence="24 25">
    <name type="scientific">Candidatus Sedimenticola endophacoides</name>
    <dbReference type="NCBI Taxonomy" id="2548426"/>
    <lineage>
        <taxon>Bacteria</taxon>
        <taxon>Pseudomonadati</taxon>
        <taxon>Pseudomonadota</taxon>
        <taxon>Gammaproteobacteria</taxon>
        <taxon>Chromatiales</taxon>
        <taxon>Sedimenticolaceae</taxon>
        <taxon>Sedimenticola</taxon>
    </lineage>
</organism>
<dbReference type="EC" id="4.2.1.51" evidence="7"/>
<evidence type="ECO:0000259" key="21">
    <source>
        <dbReference type="PROSITE" id="PS51168"/>
    </source>
</evidence>
<dbReference type="NCBIfam" id="NF008865">
    <property type="entry name" value="PRK11898.1"/>
    <property type="match status" value="1"/>
</dbReference>
<evidence type="ECO:0000256" key="5">
    <source>
        <dbReference type="ARBA" id="ARBA00004817"/>
    </source>
</evidence>
<evidence type="ECO:0000256" key="3">
    <source>
        <dbReference type="ARBA" id="ARBA00004496"/>
    </source>
</evidence>
<feature type="domain" description="Chorismate mutase" evidence="21">
    <location>
        <begin position="1"/>
        <end position="93"/>
    </location>
</feature>
<dbReference type="PIRSF" id="PIRSF001500">
    <property type="entry name" value="Chor_mut_pdt_Ppr"/>
    <property type="match status" value="1"/>
</dbReference>
<comment type="subcellular location">
    <subcellularLocation>
        <location evidence="3">Cytoplasm</location>
    </subcellularLocation>
</comment>
<evidence type="ECO:0000313" key="24">
    <source>
        <dbReference type="EMBL" id="PUD99515.1"/>
    </source>
</evidence>
<dbReference type="FunFam" id="3.40.190.10:FF:000034">
    <property type="entry name" value="Chorismate mutase/prephenate dehydratase"/>
    <property type="match status" value="1"/>
</dbReference>
<dbReference type="PANTHER" id="PTHR21022:SF19">
    <property type="entry name" value="PREPHENATE DEHYDRATASE-RELATED"/>
    <property type="match status" value="1"/>
</dbReference>
<dbReference type="Proteomes" id="UP000250928">
    <property type="component" value="Unassembled WGS sequence"/>
</dbReference>
<evidence type="ECO:0000256" key="1">
    <source>
        <dbReference type="ARBA" id="ARBA00000824"/>
    </source>
</evidence>
<dbReference type="Pfam" id="PF01817">
    <property type="entry name" value="CM_2"/>
    <property type="match status" value="1"/>
</dbReference>
<dbReference type="Pfam" id="PF00800">
    <property type="entry name" value="PDT"/>
    <property type="match status" value="1"/>
</dbReference>
<comment type="caution">
    <text evidence="24">The sequence shown here is derived from an EMBL/GenBank/DDBJ whole genome shotgun (WGS) entry which is preliminary data.</text>
</comment>
<feature type="coiled-coil region" evidence="20">
    <location>
        <begin position="7"/>
        <end position="41"/>
    </location>
</feature>
<dbReference type="CDD" id="cd13630">
    <property type="entry name" value="PBP2_PDT_1"/>
    <property type="match status" value="1"/>
</dbReference>
<evidence type="ECO:0000256" key="12">
    <source>
        <dbReference type="ARBA" id="ARBA00023222"/>
    </source>
</evidence>
<accession>A0A6N4DRG0</accession>
<feature type="domain" description="ACT" evidence="23">
    <location>
        <begin position="280"/>
        <end position="357"/>
    </location>
</feature>
<dbReference type="Gene3D" id="1.20.59.10">
    <property type="entry name" value="Chorismate mutase"/>
    <property type="match status" value="1"/>
</dbReference>
<protein>
    <recommendedName>
        <fullName evidence="8">Bifunctional chorismate mutase/prephenate dehydratase</fullName>
        <ecNumber evidence="7">4.2.1.51</ecNumber>
        <ecNumber evidence="6">5.4.99.5</ecNumber>
    </recommendedName>
    <alternativeName>
        <fullName evidence="17">Chorismate mutase-prephenate dehydratase</fullName>
    </alternativeName>
    <alternativeName>
        <fullName evidence="16">p-protein</fullName>
    </alternativeName>
</protein>
<keyword evidence="9" id="KW-0963">Cytoplasm</keyword>
<comment type="catalytic activity">
    <reaction evidence="18">
        <text>prephenate + H(+) = 3-phenylpyruvate + CO2 + H2O</text>
        <dbReference type="Rhea" id="RHEA:21648"/>
        <dbReference type="ChEBI" id="CHEBI:15377"/>
        <dbReference type="ChEBI" id="CHEBI:15378"/>
        <dbReference type="ChEBI" id="CHEBI:16526"/>
        <dbReference type="ChEBI" id="CHEBI:18005"/>
        <dbReference type="ChEBI" id="CHEBI:29934"/>
        <dbReference type="EC" id="4.2.1.51"/>
    </reaction>
</comment>